<feature type="domain" description="C2H2-type" evidence="13">
    <location>
        <begin position="347"/>
        <end position="374"/>
    </location>
</feature>
<dbReference type="SUPFAM" id="SSF57667">
    <property type="entry name" value="beta-beta-alpha zinc fingers"/>
    <property type="match status" value="4"/>
</dbReference>
<evidence type="ECO:0000256" key="8">
    <source>
        <dbReference type="ARBA" id="ARBA00023125"/>
    </source>
</evidence>
<keyword evidence="3" id="KW-0479">Metal-binding</keyword>
<keyword evidence="16" id="KW-1185">Reference proteome</keyword>
<dbReference type="Gene3D" id="6.10.140.140">
    <property type="match status" value="1"/>
</dbReference>
<accession>A0AAV7NHG4</accession>
<evidence type="ECO:0000256" key="9">
    <source>
        <dbReference type="ARBA" id="ARBA00023163"/>
    </source>
</evidence>
<dbReference type="FunFam" id="3.30.160.60:FF:000100">
    <property type="entry name" value="Zinc finger 45-like"/>
    <property type="match status" value="1"/>
</dbReference>
<feature type="region of interest" description="Disordered" evidence="12">
    <location>
        <begin position="198"/>
        <end position="248"/>
    </location>
</feature>
<dbReference type="InterPro" id="IPR001909">
    <property type="entry name" value="KRAB"/>
</dbReference>
<reference evidence="15" key="1">
    <citation type="journal article" date="2022" name="bioRxiv">
        <title>Sequencing and chromosome-scale assembly of the giantPleurodeles waltlgenome.</title>
        <authorList>
            <person name="Brown T."/>
            <person name="Elewa A."/>
            <person name="Iarovenko S."/>
            <person name="Subramanian E."/>
            <person name="Araus A.J."/>
            <person name="Petzold A."/>
            <person name="Susuki M."/>
            <person name="Suzuki K.-i.T."/>
            <person name="Hayashi T."/>
            <person name="Toyoda A."/>
            <person name="Oliveira C."/>
            <person name="Osipova E."/>
            <person name="Leigh N.D."/>
            <person name="Simon A."/>
            <person name="Yun M.H."/>
        </authorList>
    </citation>
    <scope>NUCLEOTIDE SEQUENCE</scope>
    <source>
        <strain evidence="15">20211129_DDA</strain>
        <tissue evidence="15">Liver</tissue>
    </source>
</reference>
<feature type="domain" description="C2H2-type" evidence="13">
    <location>
        <begin position="515"/>
        <end position="542"/>
    </location>
</feature>
<dbReference type="SMART" id="SM00355">
    <property type="entry name" value="ZnF_C2H2"/>
    <property type="match status" value="7"/>
</dbReference>
<dbReference type="FunFam" id="3.30.160.60:FF:001270">
    <property type="entry name" value="zinc finger protein 583 isoform X1"/>
    <property type="match status" value="1"/>
</dbReference>
<dbReference type="InterPro" id="IPR036236">
    <property type="entry name" value="Znf_C2H2_sf"/>
</dbReference>
<evidence type="ECO:0000256" key="10">
    <source>
        <dbReference type="ARBA" id="ARBA00023242"/>
    </source>
</evidence>
<dbReference type="EMBL" id="JANPWB010000012">
    <property type="protein sequence ID" value="KAJ1112250.1"/>
    <property type="molecule type" value="Genomic_DNA"/>
</dbReference>
<organism evidence="15 16">
    <name type="scientific">Pleurodeles waltl</name>
    <name type="common">Iberian ribbed newt</name>
    <dbReference type="NCBI Taxonomy" id="8319"/>
    <lineage>
        <taxon>Eukaryota</taxon>
        <taxon>Metazoa</taxon>
        <taxon>Chordata</taxon>
        <taxon>Craniata</taxon>
        <taxon>Vertebrata</taxon>
        <taxon>Euteleostomi</taxon>
        <taxon>Amphibia</taxon>
        <taxon>Batrachia</taxon>
        <taxon>Caudata</taxon>
        <taxon>Salamandroidea</taxon>
        <taxon>Salamandridae</taxon>
        <taxon>Pleurodelinae</taxon>
        <taxon>Pleurodeles</taxon>
    </lineage>
</organism>
<dbReference type="Proteomes" id="UP001066276">
    <property type="component" value="Chromosome 8"/>
</dbReference>
<proteinExistence type="inferred from homology"/>
<dbReference type="Pfam" id="PF00096">
    <property type="entry name" value="zf-C2H2"/>
    <property type="match status" value="3"/>
</dbReference>
<evidence type="ECO:0000256" key="4">
    <source>
        <dbReference type="ARBA" id="ARBA00022737"/>
    </source>
</evidence>
<keyword evidence="4" id="KW-0677">Repeat</keyword>
<dbReference type="AlphaFoldDB" id="A0AAV7NHG4"/>
<evidence type="ECO:0000313" key="16">
    <source>
        <dbReference type="Proteomes" id="UP001066276"/>
    </source>
</evidence>
<keyword evidence="5 11" id="KW-0863">Zinc-finger</keyword>
<dbReference type="Pfam" id="PF01352">
    <property type="entry name" value="KRAB"/>
    <property type="match status" value="1"/>
</dbReference>
<dbReference type="PANTHER" id="PTHR23235">
    <property type="entry name" value="KRUEPPEL-LIKE TRANSCRIPTION FACTOR"/>
    <property type="match status" value="1"/>
</dbReference>
<evidence type="ECO:0000313" key="15">
    <source>
        <dbReference type="EMBL" id="KAJ1112250.1"/>
    </source>
</evidence>
<comment type="caution">
    <text evidence="15">The sequence shown here is derived from an EMBL/GenBank/DDBJ whole genome shotgun (WGS) entry which is preliminary data.</text>
</comment>
<evidence type="ECO:0000259" key="14">
    <source>
        <dbReference type="PROSITE" id="PS50805"/>
    </source>
</evidence>
<sequence length="547" mass="62451">MRARCRLRACASNESLLVRHRSPLLSAPALVISISPLRMLGRSRAHCGCSLSDRGDPDCGVSLDTSDCILASEFRRRSGREMRTQGSEKVLLTFQDVVACFSHEEWELLHRWQKDLYANVMKEIHQVFLSLGPVIANSVFSLKAIEKEGVCPLDDEDSDRRDSDGLSQSALVSKLDACTTSREAVPCLKDPLKTDRMESPKRFCTERSEHPDPLSTDRIKSLNRLDADRRQSHDALGSDRKESPFPLEIDRRKNYDMLNTSQTDWCKEQELTIVMVSDCIKEEEELYPLAEQNPGNVKNIPSPAVEQSKESSTSNNGPHSSAEYKEVSPLKSTTELHPTVQTDKTLFNCAECELSFPEKESFQVHMGIHRGVKLFPCIKCEKSFTLKSNLHRHMRIHRDVKPFACTTCDKRFTQHNDLRRHLRIHTGLKPFPCTECEKSFSQHCDLQRHMRIHTGVKPFRCSECGKSFTQKAHLQGHLRIHTGVKPFPCSECEKSFTQHCDLQRHRRIHTGEKPFHCTVCARSFTLKTTLQCHMKTHKSKAIFLKSV</sequence>
<dbReference type="FunFam" id="3.30.160.60:FF:000912">
    <property type="entry name" value="Zinc finger protein 660"/>
    <property type="match status" value="1"/>
</dbReference>
<feature type="domain" description="C2H2-type" evidence="13">
    <location>
        <begin position="375"/>
        <end position="402"/>
    </location>
</feature>
<evidence type="ECO:0000259" key="13">
    <source>
        <dbReference type="PROSITE" id="PS50157"/>
    </source>
</evidence>
<dbReference type="SMART" id="SM00349">
    <property type="entry name" value="KRAB"/>
    <property type="match status" value="1"/>
</dbReference>
<dbReference type="InterPro" id="IPR013087">
    <property type="entry name" value="Znf_C2H2_type"/>
</dbReference>
<dbReference type="FunFam" id="3.30.160.60:FF:000322">
    <property type="entry name" value="GDNF-inducible zinc finger protein 1"/>
    <property type="match status" value="1"/>
</dbReference>
<keyword evidence="7" id="KW-0805">Transcription regulation</keyword>
<dbReference type="SUPFAM" id="SSF109640">
    <property type="entry name" value="KRAB domain (Kruppel-associated box)"/>
    <property type="match status" value="1"/>
</dbReference>
<dbReference type="InterPro" id="IPR036051">
    <property type="entry name" value="KRAB_dom_sf"/>
</dbReference>
<keyword evidence="10" id="KW-0539">Nucleus</keyword>
<keyword evidence="9" id="KW-0804">Transcription</keyword>
<keyword evidence="6" id="KW-0862">Zinc</keyword>
<evidence type="ECO:0000256" key="3">
    <source>
        <dbReference type="ARBA" id="ARBA00022723"/>
    </source>
</evidence>
<dbReference type="PROSITE" id="PS50805">
    <property type="entry name" value="KRAB"/>
    <property type="match status" value="1"/>
</dbReference>
<dbReference type="PROSITE" id="PS50157">
    <property type="entry name" value="ZINC_FINGER_C2H2_2"/>
    <property type="match status" value="7"/>
</dbReference>
<dbReference type="GO" id="GO:0000981">
    <property type="term" value="F:DNA-binding transcription factor activity, RNA polymerase II-specific"/>
    <property type="evidence" value="ECO:0007669"/>
    <property type="project" value="TreeGrafter"/>
</dbReference>
<feature type="domain" description="C2H2-type" evidence="13">
    <location>
        <begin position="459"/>
        <end position="486"/>
    </location>
</feature>
<protein>
    <submittedName>
        <fullName evidence="15">Uncharacterized protein</fullName>
    </submittedName>
</protein>
<evidence type="ECO:0000256" key="2">
    <source>
        <dbReference type="ARBA" id="ARBA00006991"/>
    </source>
</evidence>
<evidence type="ECO:0000256" key="12">
    <source>
        <dbReference type="SAM" id="MobiDB-lite"/>
    </source>
</evidence>
<name>A0AAV7NHG4_PLEWA</name>
<dbReference type="FunFam" id="3.30.160.60:FF:001289">
    <property type="entry name" value="Zinc finger protein 574"/>
    <property type="match status" value="1"/>
</dbReference>
<dbReference type="FunFam" id="3.30.160.60:FF:002061">
    <property type="entry name" value="Uncharacterized protein"/>
    <property type="match status" value="1"/>
</dbReference>
<feature type="compositionally biased region" description="Polar residues" evidence="12">
    <location>
        <begin position="310"/>
        <end position="319"/>
    </location>
</feature>
<gene>
    <name evidence="15" type="ORF">NDU88_000518</name>
</gene>
<keyword evidence="8" id="KW-0238">DNA-binding</keyword>
<feature type="domain" description="C2H2-type" evidence="13">
    <location>
        <begin position="403"/>
        <end position="430"/>
    </location>
</feature>
<dbReference type="Gene3D" id="3.30.160.60">
    <property type="entry name" value="Classic Zinc Finger"/>
    <property type="match status" value="7"/>
</dbReference>
<comment type="subcellular location">
    <subcellularLocation>
        <location evidence="1">Nucleus</location>
    </subcellularLocation>
</comment>
<comment type="similarity">
    <text evidence="2">Belongs to the krueppel C2H2-type zinc-finger protein family.</text>
</comment>
<dbReference type="CDD" id="cd07765">
    <property type="entry name" value="KRAB_A-box"/>
    <property type="match status" value="1"/>
</dbReference>
<feature type="domain" description="C2H2-type" evidence="13">
    <location>
        <begin position="487"/>
        <end position="514"/>
    </location>
</feature>
<feature type="domain" description="KRAB" evidence="14">
    <location>
        <begin position="92"/>
        <end position="165"/>
    </location>
</feature>
<evidence type="ECO:0000256" key="7">
    <source>
        <dbReference type="ARBA" id="ARBA00023015"/>
    </source>
</evidence>
<evidence type="ECO:0000256" key="11">
    <source>
        <dbReference type="PROSITE-ProRule" id="PRU00042"/>
    </source>
</evidence>
<dbReference type="GO" id="GO:0005634">
    <property type="term" value="C:nucleus"/>
    <property type="evidence" value="ECO:0007669"/>
    <property type="project" value="UniProtKB-SubCell"/>
</dbReference>
<dbReference type="PROSITE" id="PS00028">
    <property type="entry name" value="ZINC_FINGER_C2H2_1"/>
    <property type="match status" value="7"/>
</dbReference>
<feature type="domain" description="C2H2-type" evidence="13">
    <location>
        <begin position="431"/>
        <end position="458"/>
    </location>
</feature>
<evidence type="ECO:0000256" key="1">
    <source>
        <dbReference type="ARBA" id="ARBA00004123"/>
    </source>
</evidence>
<evidence type="ECO:0000256" key="6">
    <source>
        <dbReference type="ARBA" id="ARBA00022833"/>
    </source>
</evidence>
<dbReference type="GO" id="GO:0000978">
    <property type="term" value="F:RNA polymerase II cis-regulatory region sequence-specific DNA binding"/>
    <property type="evidence" value="ECO:0007669"/>
    <property type="project" value="TreeGrafter"/>
</dbReference>
<dbReference type="PANTHER" id="PTHR23235:SF142">
    <property type="entry name" value="ZINC FINGER PROTEIN 384"/>
    <property type="match status" value="1"/>
</dbReference>
<evidence type="ECO:0000256" key="5">
    <source>
        <dbReference type="ARBA" id="ARBA00022771"/>
    </source>
</evidence>
<dbReference type="GO" id="GO:0008270">
    <property type="term" value="F:zinc ion binding"/>
    <property type="evidence" value="ECO:0007669"/>
    <property type="project" value="UniProtKB-KW"/>
</dbReference>
<dbReference type="Pfam" id="PF13465">
    <property type="entry name" value="zf-H2C2_2"/>
    <property type="match status" value="1"/>
</dbReference>
<feature type="region of interest" description="Disordered" evidence="12">
    <location>
        <begin position="291"/>
        <end position="332"/>
    </location>
</feature>